<dbReference type="EMBL" id="CP108318">
    <property type="protein sequence ID" value="WTW59339.1"/>
    <property type="molecule type" value="Genomic_DNA"/>
</dbReference>
<dbReference type="AlphaFoldDB" id="A0AAU2UWK0"/>
<name>A0AAU2UWK0_9ACTN</name>
<organism evidence="1">
    <name type="scientific">Streptomyces sp. NBC_00003</name>
    <dbReference type="NCBI Taxonomy" id="2903608"/>
    <lineage>
        <taxon>Bacteria</taxon>
        <taxon>Bacillati</taxon>
        <taxon>Actinomycetota</taxon>
        <taxon>Actinomycetes</taxon>
        <taxon>Kitasatosporales</taxon>
        <taxon>Streptomycetaceae</taxon>
        <taxon>Streptomyces</taxon>
    </lineage>
</organism>
<gene>
    <name evidence="1" type="ORF">OG549_01000</name>
</gene>
<proteinExistence type="predicted"/>
<accession>A0AAU2UWK0</accession>
<sequence>MIEVDGHNVATAVEAYRITQTQDEGPEVSLYVAEDWKGVEFGGMAEMLVEPTDLRHVVIEFLQAVDWRKLDEAVLARADLDGKRGELTRGMLAQLEDWARVA</sequence>
<evidence type="ECO:0000313" key="1">
    <source>
        <dbReference type="EMBL" id="WTW59339.1"/>
    </source>
</evidence>
<protein>
    <submittedName>
        <fullName evidence="1">Uncharacterized protein</fullName>
    </submittedName>
</protein>
<reference evidence="1" key="1">
    <citation type="submission" date="2022-10" db="EMBL/GenBank/DDBJ databases">
        <title>The complete genomes of actinobacterial strains from the NBC collection.</title>
        <authorList>
            <person name="Joergensen T.S."/>
            <person name="Alvarez Arevalo M."/>
            <person name="Sterndorff E.B."/>
            <person name="Faurdal D."/>
            <person name="Vuksanovic O."/>
            <person name="Mourched A.-S."/>
            <person name="Charusanti P."/>
            <person name="Shaw S."/>
            <person name="Blin K."/>
            <person name="Weber T."/>
        </authorList>
    </citation>
    <scope>NUCLEOTIDE SEQUENCE</scope>
    <source>
        <strain evidence="1">NBC_00003</strain>
    </source>
</reference>